<dbReference type="AlphaFoldDB" id="A0A4R2RHU7"/>
<dbReference type="EMBL" id="SLXV01000053">
    <property type="protein sequence ID" value="TCP62573.1"/>
    <property type="molecule type" value="Genomic_DNA"/>
</dbReference>
<sequence length="100" mass="11559">MYVSFLLTKISYIKQYHVLCFCFSFSFSILHHFEKNPLMKPYHTVDNVYNAKSRLTGKQVNPAKITIQLLSVVSKEIPANQAYDPNGNMIEVEQSLEKET</sequence>
<name>A0A4R2RHU7_9BACL</name>
<organism evidence="1 2">
    <name type="scientific">Baia soyae</name>
    <dbReference type="NCBI Taxonomy" id="1544746"/>
    <lineage>
        <taxon>Bacteria</taxon>
        <taxon>Bacillati</taxon>
        <taxon>Bacillota</taxon>
        <taxon>Bacilli</taxon>
        <taxon>Bacillales</taxon>
        <taxon>Thermoactinomycetaceae</taxon>
        <taxon>Baia</taxon>
    </lineage>
</organism>
<gene>
    <name evidence="1" type="ORF">EDD57_1539</name>
</gene>
<evidence type="ECO:0000313" key="1">
    <source>
        <dbReference type="EMBL" id="TCP62573.1"/>
    </source>
</evidence>
<proteinExistence type="predicted"/>
<protein>
    <submittedName>
        <fullName evidence="1">Uncharacterized protein</fullName>
    </submittedName>
</protein>
<dbReference type="Proteomes" id="UP000294746">
    <property type="component" value="Unassembled WGS sequence"/>
</dbReference>
<evidence type="ECO:0000313" key="2">
    <source>
        <dbReference type="Proteomes" id="UP000294746"/>
    </source>
</evidence>
<keyword evidence="2" id="KW-1185">Reference proteome</keyword>
<accession>A0A4R2RHU7</accession>
<reference evidence="1 2" key="1">
    <citation type="submission" date="2019-03" db="EMBL/GenBank/DDBJ databases">
        <title>Genomic Encyclopedia of Type Strains, Phase IV (KMG-IV): sequencing the most valuable type-strain genomes for metagenomic binning, comparative biology and taxonomic classification.</title>
        <authorList>
            <person name="Goeker M."/>
        </authorList>
    </citation>
    <scope>NUCLEOTIDE SEQUENCE [LARGE SCALE GENOMIC DNA]</scope>
    <source>
        <strain evidence="1 2">DSM 46831</strain>
    </source>
</reference>
<comment type="caution">
    <text evidence="1">The sequence shown here is derived from an EMBL/GenBank/DDBJ whole genome shotgun (WGS) entry which is preliminary data.</text>
</comment>